<dbReference type="GO" id="GO:0008233">
    <property type="term" value="F:peptidase activity"/>
    <property type="evidence" value="ECO:0007669"/>
    <property type="project" value="InterPro"/>
</dbReference>
<dbReference type="Gene3D" id="3.90.70.10">
    <property type="entry name" value="Cysteine proteinases"/>
    <property type="match status" value="1"/>
</dbReference>
<dbReference type="GO" id="GO:0006508">
    <property type="term" value="P:proteolysis"/>
    <property type="evidence" value="ECO:0007669"/>
    <property type="project" value="InterPro"/>
</dbReference>
<protein>
    <recommendedName>
        <fullName evidence="1">Peptidase C39 domain-containing protein</fullName>
    </recommendedName>
</protein>
<accession>A0A853EUS0</accession>
<dbReference type="AlphaFoldDB" id="A0A853EUS0"/>
<comment type="caution">
    <text evidence="2">The sequence shown here is derived from an EMBL/GenBank/DDBJ whole genome shotgun (WGS) entry which is preliminary data.</text>
</comment>
<dbReference type="GO" id="GO:0005524">
    <property type="term" value="F:ATP binding"/>
    <property type="evidence" value="ECO:0007669"/>
    <property type="project" value="InterPro"/>
</dbReference>
<gene>
    <name evidence="2" type="ORF">HZZ10_07770</name>
</gene>
<organism evidence="2 3">
    <name type="scientific">Sanguibacter inulinus</name>
    <dbReference type="NCBI Taxonomy" id="60922"/>
    <lineage>
        <taxon>Bacteria</taxon>
        <taxon>Bacillati</taxon>
        <taxon>Actinomycetota</taxon>
        <taxon>Actinomycetes</taxon>
        <taxon>Micrococcales</taxon>
        <taxon>Sanguibacteraceae</taxon>
        <taxon>Sanguibacter</taxon>
    </lineage>
</organism>
<evidence type="ECO:0000259" key="1">
    <source>
        <dbReference type="PROSITE" id="PS50990"/>
    </source>
</evidence>
<feature type="domain" description="Peptidase C39" evidence="1">
    <location>
        <begin position="39"/>
        <end position="183"/>
    </location>
</feature>
<dbReference type="PROSITE" id="PS50990">
    <property type="entry name" value="PEPTIDASE_C39"/>
    <property type="match status" value="1"/>
</dbReference>
<dbReference type="InterPro" id="IPR005074">
    <property type="entry name" value="Peptidase_C39"/>
</dbReference>
<dbReference type="RefSeq" id="WP_179913082.1">
    <property type="nucleotide sequence ID" value="NZ_JACBYE010000014.1"/>
</dbReference>
<dbReference type="Proteomes" id="UP000561011">
    <property type="component" value="Unassembled WGS sequence"/>
</dbReference>
<keyword evidence="3" id="KW-1185">Reference proteome</keyword>
<sequence>MIDDGTPLPMASLVRRCQHPDEYTDDEVHAAFPGHDRTELGDTLCGVACVHMITRFVRGAAPDYLGLVRAGVDAGALSERGWIHSGLAEMLTALGVPAHPTGSHSRDQLVEACERGLPSIVSCSITFPEDGSRGGHLVVLLGERQSASGARTVFADPSRWGATHRSVESRRFWSSWSGRAVVLDAA</sequence>
<evidence type="ECO:0000313" key="3">
    <source>
        <dbReference type="Proteomes" id="UP000561011"/>
    </source>
</evidence>
<reference evidence="2 3" key="1">
    <citation type="submission" date="2020-07" db="EMBL/GenBank/DDBJ databases">
        <title>MOT database genomes.</title>
        <authorList>
            <person name="Joseph S."/>
            <person name="Aduse-Opoku J."/>
            <person name="Hashim A."/>
            <person name="Wade W."/>
            <person name="Curtis M."/>
        </authorList>
    </citation>
    <scope>NUCLEOTIDE SEQUENCE [LARGE SCALE GENOMIC DNA]</scope>
    <source>
        <strain evidence="2 3">DSM 100099</strain>
    </source>
</reference>
<dbReference type="EMBL" id="JACBYE010000014">
    <property type="protein sequence ID" value="NYS93422.1"/>
    <property type="molecule type" value="Genomic_DNA"/>
</dbReference>
<evidence type="ECO:0000313" key="2">
    <source>
        <dbReference type="EMBL" id="NYS93422.1"/>
    </source>
</evidence>
<dbReference type="GO" id="GO:0016020">
    <property type="term" value="C:membrane"/>
    <property type="evidence" value="ECO:0007669"/>
    <property type="project" value="InterPro"/>
</dbReference>
<name>A0A853EUS0_9MICO</name>
<proteinExistence type="predicted"/>